<gene>
    <name evidence="1" type="ORF">RFI_15433</name>
</gene>
<sequence length="147" mass="17846">MKTKVSQFLVFLQFSFFKSLRAYLQWAIVPILQISVTISKNEKFQKLWFCRDKAELVLFVKFFTIVKLNLIKQILLSNTWNNFEKKNEKQTQYKKEYNSRFFFFSMKRIKFLNIVFDYDKVAKKKNCKKFGQAKVLYQQTNKKELST</sequence>
<protein>
    <submittedName>
        <fullName evidence="1">Uncharacterized protein</fullName>
    </submittedName>
</protein>
<comment type="caution">
    <text evidence="1">The sequence shown here is derived from an EMBL/GenBank/DDBJ whole genome shotgun (WGS) entry which is preliminary data.</text>
</comment>
<dbReference type="EMBL" id="ASPP01011309">
    <property type="protein sequence ID" value="ETO21769.1"/>
    <property type="molecule type" value="Genomic_DNA"/>
</dbReference>
<dbReference type="Proteomes" id="UP000023152">
    <property type="component" value="Unassembled WGS sequence"/>
</dbReference>
<dbReference type="AlphaFoldDB" id="X6N7N6"/>
<name>X6N7N6_RETFI</name>
<evidence type="ECO:0000313" key="2">
    <source>
        <dbReference type="Proteomes" id="UP000023152"/>
    </source>
</evidence>
<proteinExistence type="predicted"/>
<organism evidence="1 2">
    <name type="scientific">Reticulomyxa filosa</name>
    <dbReference type="NCBI Taxonomy" id="46433"/>
    <lineage>
        <taxon>Eukaryota</taxon>
        <taxon>Sar</taxon>
        <taxon>Rhizaria</taxon>
        <taxon>Retaria</taxon>
        <taxon>Foraminifera</taxon>
        <taxon>Monothalamids</taxon>
        <taxon>Reticulomyxidae</taxon>
        <taxon>Reticulomyxa</taxon>
    </lineage>
</organism>
<evidence type="ECO:0000313" key="1">
    <source>
        <dbReference type="EMBL" id="ETO21769.1"/>
    </source>
</evidence>
<keyword evidence="2" id="KW-1185">Reference proteome</keyword>
<reference evidence="1 2" key="1">
    <citation type="journal article" date="2013" name="Curr. Biol.">
        <title>The Genome of the Foraminiferan Reticulomyxa filosa.</title>
        <authorList>
            <person name="Glockner G."/>
            <person name="Hulsmann N."/>
            <person name="Schleicher M."/>
            <person name="Noegel A.A."/>
            <person name="Eichinger L."/>
            <person name="Gallinger C."/>
            <person name="Pawlowski J."/>
            <person name="Sierra R."/>
            <person name="Euteneuer U."/>
            <person name="Pillet L."/>
            <person name="Moustafa A."/>
            <person name="Platzer M."/>
            <person name="Groth M."/>
            <person name="Szafranski K."/>
            <person name="Schliwa M."/>
        </authorList>
    </citation>
    <scope>NUCLEOTIDE SEQUENCE [LARGE SCALE GENOMIC DNA]</scope>
</reference>
<accession>X6N7N6</accession>